<feature type="active site" description="Proton donor" evidence="6">
    <location>
        <position position="323"/>
    </location>
</feature>
<dbReference type="GO" id="GO:0030203">
    <property type="term" value="P:glycosaminoglycan metabolic process"/>
    <property type="evidence" value="ECO:0007669"/>
    <property type="project" value="TreeGrafter"/>
</dbReference>
<dbReference type="GO" id="GO:0005975">
    <property type="term" value="P:carbohydrate metabolic process"/>
    <property type="evidence" value="ECO:0007669"/>
    <property type="project" value="InterPro"/>
</dbReference>
<sequence>MLPCLDGRNPTEEVRMSPTRIIPQPTEQRIAGSAAPFTLIVSSRILATDAAASVAGYLAGILRPSTGYPLPIVSPVDGDVAGPADIALHLDLADSSSLGAEGYTLATSEAGASITAATPAGLFYGVQSFRQLLPPEVEKHSVQSVAWQATSATLTDRPRFAWRGAMLDVARHFFSVPAVKRYIDEIVLFKINTLHLHLTDDQGWRISIPGRQELTGIGASTAVGGGSGGFYTEEDFASIVRYAADRFVTIVPEIDVPGHTQAAIAAYPEIGLPGSSTAVYTGMEVGFSSLDVHADATWQFLDDVFRSVASQTPGPYLHIGGDESHTTPPEEFPEFIARATALVAAHGKIPIAWHEAGRSEGLAPGTIGQYWDYATPERNGAELAASFIEQGGSIIFSPADVSYLDITYDESTPIGQAWAGGPTTVQSAYEWEPTDVLLGVPEDRMLGVEAPLWTETVVTSADIDYLAFPRLAAVAEIGWSNKDNRTWADFSARLALWDPRFTALGIAAHRDDPTAGLAPETLE</sequence>
<dbReference type="Proteomes" id="UP000270299">
    <property type="component" value="Unassembled WGS sequence"/>
</dbReference>
<feature type="domain" description="Glycoside hydrolase family 20 catalytic" evidence="7">
    <location>
        <begin position="333"/>
        <end position="481"/>
    </location>
</feature>
<comment type="catalytic activity">
    <reaction evidence="1">
        <text>Hydrolysis of terminal non-reducing N-acetyl-D-hexosamine residues in N-acetyl-beta-D-hexosaminides.</text>
        <dbReference type="EC" id="3.2.1.52"/>
    </reaction>
</comment>
<dbReference type="InterPro" id="IPR025705">
    <property type="entry name" value="Beta_hexosaminidase_sua/sub"/>
</dbReference>
<evidence type="ECO:0000313" key="10">
    <source>
        <dbReference type="Proteomes" id="UP000270299"/>
    </source>
</evidence>
<dbReference type="InterPro" id="IPR017853">
    <property type="entry name" value="GH"/>
</dbReference>
<evidence type="ECO:0000256" key="1">
    <source>
        <dbReference type="ARBA" id="ARBA00001231"/>
    </source>
</evidence>
<dbReference type="InterPro" id="IPR015883">
    <property type="entry name" value="Glyco_hydro_20_cat"/>
</dbReference>
<evidence type="ECO:0000256" key="5">
    <source>
        <dbReference type="ARBA" id="ARBA00023295"/>
    </source>
</evidence>
<keyword evidence="10" id="KW-1185">Reference proteome</keyword>
<dbReference type="CDD" id="cd06568">
    <property type="entry name" value="GH20_SpHex_like"/>
    <property type="match status" value="1"/>
</dbReference>
<dbReference type="GO" id="GO:0016020">
    <property type="term" value="C:membrane"/>
    <property type="evidence" value="ECO:0007669"/>
    <property type="project" value="TreeGrafter"/>
</dbReference>
<evidence type="ECO:0000256" key="4">
    <source>
        <dbReference type="ARBA" id="ARBA00022801"/>
    </source>
</evidence>
<dbReference type="AlphaFoldDB" id="A0A3L6ZX61"/>
<evidence type="ECO:0000256" key="6">
    <source>
        <dbReference type="PIRSR" id="PIRSR625705-1"/>
    </source>
</evidence>
<dbReference type="EMBL" id="RCUV01000006">
    <property type="protein sequence ID" value="RLP72081.1"/>
    <property type="molecule type" value="Genomic_DNA"/>
</dbReference>
<evidence type="ECO:0000256" key="2">
    <source>
        <dbReference type="ARBA" id="ARBA00006285"/>
    </source>
</evidence>
<dbReference type="GO" id="GO:0004563">
    <property type="term" value="F:beta-N-acetylhexosaminidase activity"/>
    <property type="evidence" value="ECO:0007669"/>
    <property type="project" value="UniProtKB-EC"/>
</dbReference>
<dbReference type="Pfam" id="PF00728">
    <property type="entry name" value="Glyco_hydro_20"/>
    <property type="match status" value="2"/>
</dbReference>
<dbReference type="EC" id="3.2.1.52" evidence="3"/>
<protein>
    <recommendedName>
        <fullName evidence="3">beta-N-acetylhexosaminidase</fullName>
        <ecNumber evidence="3">3.2.1.52</ecNumber>
    </recommendedName>
</protein>
<dbReference type="Gene3D" id="3.30.379.10">
    <property type="entry name" value="Chitobiase/beta-hexosaminidase domain 2-like"/>
    <property type="match status" value="1"/>
</dbReference>
<dbReference type="Pfam" id="PF02838">
    <property type="entry name" value="Glyco_hydro_20b"/>
    <property type="match status" value="1"/>
</dbReference>
<evidence type="ECO:0000313" key="9">
    <source>
        <dbReference type="EMBL" id="RLP72081.1"/>
    </source>
</evidence>
<proteinExistence type="inferred from homology"/>
<feature type="domain" description="Beta-hexosaminidase bacterial type N-terminal" evidence="8">
    <location>
        <begin position="20"/>
        <end position="143"/>
    </location>
</feature>
<comment type="caution">
    <text evidence="9">The sequence shown here is derived from an EMBL/GenBank/DDBJ whole genome shotgun (WGS) entry which is preliminary data.</text>
</comment>
<reference evidence="9 10" key="1">
    <citation type="submission" date="2018-10" db="EMBL/GenBank/DDBJ databases">
        <authorList>
            <person name="Li J."/>
        </authorList>
    </citation>
    <scope>NUCLEOTIDE SEQUENCE [LARGE SCALE GENOMIC DNA]</scope>
    <source>
        <strain evidence="9 10">CCTCC AB209002</strain>
    </source>
</reference>
<dbReference type="Gene3D" id="3.20.20.80">
    <property type="entry name" value="Glycosidases"/>
    <property type="match status" value="1"/>
</dbReference>
<dbReference type="PRINTS" id="PR00738">
    <property type="entry name" value="GLHYDRLASE20"/>
</dbReference>
<name>A0A3L6ZX61_9MICO</name>
<dbReference type="OrthoDB" id="9763537at2"/>
<dbReference type="PANTHER" id="PTHR22600:SF57">
    <property type="entry name" value="BETA-N-ACETYLHEXOSAMINIDASE"/>
    <property type="match status" value="1"/>
</dbReference>
<comment type="similarity">
    <text evidence="2">Belongs to the glycosyl hydrolase 20 family.</text>
</comment>
<organism evidence="9 10">
    <name type="scientific">Mycetocola manganoxydans</name>
    <dbReference type="NCBI Taxonomy" id="699879"/>
    <lineage>
        <taxon>Bacteria</taxon>
        <taxon>Bacillati</taxon>
        <taxon>Actinomycetota</taxon>
        <taxon>Actinomycetes</taxon>
        <taxon>Micrococcales</taxon>
        <taxon>Microbacteriaceae</taxon>
        <taxon>Mycetocola</taxon>
    </lineage>
</organism>
<gene>
    <name evidence="9" type="ORF">D9V29_06510</name>
</gene>
<keyword evidence="5" id="KW-0326">Glycosidase</keyword>
<accession>A0A3L6ZX61</accession>
<dbReference type="SUPFAM" id="SSF51445">
    <property type="entry name" value="(Trans)glycosidases"/>
    <property type="match status" value="1"/>
</dbReference>
<dbReference type="InterPro" id="IPR029018">
    <property type="entry name" value="Hex-like_dom2"/>
</dbReference>
<dbReference type="InterPro" id="IPR015882">
    <property type="entry name" value="HEX_bac_N"/>
</dbReference>
<evidence type="ECO:0000259" key="7">
    <source>
        <dbReference type="Pfam" id="PF00728"/>
    </source>
</evidence>
<evidence type="ECO:0000256" key="3">
    <source>
        <dbReference type="ARBA" id="ARBA00012663"/>
    </source>
</evidence>
<evidence type="ECO:0000259" key="8">
    <source>
        <dbReference type="Pfam" id="PF02838"/>
    </source>
</evidence>
<keyword evidence="4" id="KW-0378">Hydrolase</keyword>
<dbReference type="SUPFAM" id="SSF55545">
    <property type="entry name" value="beta-N-acetylhexosaminidase-like domain"/>
    <property type="match status" value="1"/>
</dbReference>
<feature type="domain" description="Glycoside hydrolase family 20 catalytic" evidence="7">
    <location>
        <begin position="160"/>
        <end position="327"/>
    </location>
</feature>
<dbReference type="PANTHER" id="PTHR22600">
    <property type="entry name" value="BETA-HEXOSAMINIDASE"/>
    <property type="match status" value="1"/>
</dbReference>